<dbReference type="EMBL" id="BSTJ01000009">
    <property type="protein sequence ID" value="GLY78640.1"/>
    <property type="molecule type" value="Genomic_DNA"/>
</dbReference>
<gene>
    <name evidence="2" type="ORF">Airi01_069070</name>
</gene>
<protein>
    <submittedName>
        <fullName evidence="2">Uncharacterized protein</fullName>
    </submittedName>
</protein>
<sequence length="161" mass="17671">MGFFGAYLFDGSQWSSHEPGSALPGAGLWLLVDIHDSDFTTVSYGPPGSGSGVAFLGYTPRAYFEDAKASEPTDVAREAAGLTDWWELRNEAGDIQRSAKEAELRLYLAGDDDWPEDEDEDEEDDTEDVDDAEVFVEIKTARFLKGLDLPLPDDLQDMGAL</sequence>
<comment type="caution">
    <text evidence="2">The sequence shown here is derived from an EMBL/GenBank/DDBJ whole genome shotgun (WGS) entry which is preliminary data.</text>
</comment>
<dbReference type="Proteomes" id="UP001165135">
    <property type="component" value="Unassembled WGS sequence"/>
</dbReference>
<reference evidence="2" key="1">
    <citation type="submission" date="2023-03" db="EMBL/GenBank/DDBJ databases">
        <title>Actinoallomurus iriomotensis NBRC 103681.</title>
        <authorList>
            <person name="Ichikawa N."/>
            <person name="Sato H."/>
            <person name="Tonouchi N."/>
        </authorList>
    </citation>
    <scope>NUCLEOTIDE SEQUENCE</scope>
    <source>
        <strain evidence="2">NBRC 103681</strain>
    </source>
</reference>
<name>A0A9W6RRI8_9ACTN</name>
<feature type="region of interest" description="Disordered" evidence="1">
    <location>
        <begin position="108"/>
        <end position="131"/>
    </location>
</feature>
<evidence type="ECO:0000313" key="3">
    <source>
        <dbReference type="Proteomes" id="UP001165135"/>
    </source>
</evidence>
<evidence type="ECO:0000256" key="1">
    <source>
        <dbReference type="SAM" id="MobiDB-lite"/>
    </source>
</evidence>
<organism evidence="2 3">
    <name type="scientific">Actinoallomurus iriomotensis</name>
    <dbReference type="NCBI Taxonomy" id="478107"/>
    <lineage>
        <taxon>Bacteria</taxon>
        <taxon>Bacillati</taxon>
        <taxon>Actinomycetota</taxon>
        <taxon>Actinomycetes</taxon>
        <taxon>Streptosporangiales</taxon>
        <taxon>Thermomonosporaceae</taxon>
        <taxon>Actinoallomurus</taxon>
    </lineage>
</organism>
<dbReference type="RefSeq" id="WP_285629494.1">
    <property type="nucleotide sequence ID" value="NZ_BSTJ01000009.1"/>
</dbReference>
<dbReference type="AlphaFoldDB" id="A0A9W6RRI8"/>
<accession>A0A9W6RRI8</accession>
<evidence type="ECO:0000313" key="2">
    <source>
        <dbReference type="EMBL" id="GLY78640.1"/>
    </source>
</evidence>
<proteinExistence type="predicted"/>
<feature type="compositionally biased region" description="Acidic residues" evidence="1">
    <location>
        <begin position="110"/>
        <end position="131"/>
    </location>
</feature>